<reference evidence="12" key="2">
    <citation type="journal article" date="2021" name="PeerJ">
        <title>Extensive microbial diversity within the chicken gut microbiome revealed by metagenomics and culture.</title>
        <authorList>
            <person name="Gilroy R."/>
            <person name="Ravi A."/>
            <person name="Getino M."/>
            <person name="Pursley I."/>
            <person name="Horton D.L."/>
            <person name="Alikhan N.F."/>
            <person name="Baker D."/>
            <person name="Gharbi K."/>
            <person name="Hall N."/>
            <person name="Watson M."/>
            <person name="Adriaenssens E.M."/>
            <person name="Foster-Nyarko E."/>
            <person name="Jarju S."/>
            <person name="Secka A."/>
            <person name="Antonio M."/>
            <person name="Oren A."/>
            <person name="Chaudhuri R.R."/>
            <person name="La Ragione R."/>
            <person name="Hildebrand F."/>
            <person name="Pallen M.J."/>
        </authorList>
    </citation>
    <scope>NUCLEOTIDE SEQUENCE</scope>
    <source>
        <strain evidence="12">ChiHjej9B8-7071</strain>
    </source>
</reference>
<evidence type="ECO:0000256" key="7">
    <source>
        <dbReference type="ARBA" id="ARBA00024867"/>
    </source>
</evidence>
<evidence type="ECO:0000256" key="3">
    <source>
        <dbReference type="ARBA" id="ARBA00023012"/>
    </source>
</evidence>
<evidence type="ECO:0000313" key="12">
    <source>
        <dbReference type="EMBL" id="HIR09660.1"/>
    </source>
</evidence>
<dbReference type="Proteomes" id="UP000824258">
    <property type="component" value="Unassembled WGS sequence"/>
</dbReference>
<sequence length="224" mass="25090">MIYLVEDDGNIREFVLYALTGQGFDAQGFEKPSQFFAALEKQIPELVLLDLMLPEEDGLSVLKRFRAAPATRHVPVIILSAKDTEFDKVLGLDSGADDYLPKPFGMLELFSRIRAVLRRSQQALPPREYRAGALLVRPAQRETLVGGEKIALTPKEFEILCLLLSHPGLVLSRGQIQDQVWGMEYLGETRTVDVHIRSLRQKLGSCGELIETVRGVGYRLATPR</sequence>
<dbReference type="InterPro" id="IPR011006">
    <property type="entry name" value="CheY-like_superfamily"/>
</dbReference>
<dbReference type="GO" id="GO:0032993">
    <property type="term" value="C:protein-DNA complex"/>
    <property type="evidence" value="ECO:0007669"/>
    <property type="project" value="TreeGrafter"/>
</dbReference>
<dbReference type="GO" id="GO:0005829">
    <property type="term" value="C:cytosol"/>
    <property type="evidence" value="ECO:0007669"/>
    <property type="project" value="TreeGrafter"/>
</dbReference>
<feature type="domain" description="Response regulatory" evidence="10">
    <location>
        <begin position="1"/>
        <end position="117"/>
    </location>
</feature>
<protein>
    <recommendedName>
        <fullName evidence="1">Stage 0 sporulation protein A homolog</fullName>
    </recommendedName>
</protein>
<evidence type="ECO:0000259" key="10">
    <source>
        <dbReference type="PROSITE" id="PS50110"/>
    </source>
</evidence>
<evidence type="ECO:0000256" key="9">
    <source>
        <dbReference type="PROSITE-ProRule" id="PRU01091"/>
    </source>
</evidence>
<dbReference type="InterPro" id="IPR001789">
    <property type="entry name" value="Sig_transdc_resp-reg_receiver"/>
</dbReference>
<dbReference type="PROSITE" id="PS51755">
    <property type="entry name" value="OMPR_PHOB"/>
    <property type="match status" value="1"/>
</dbReference>
<dbReference type="CDD" id="cd00383">
    <property type="entry name" value="trans_reg_C"/>
    <property type="match status" value="1"/>
</dbReference>
<dbReference type="GO" id="GO:0000156">
    <property type="term" value="F:phosphorelay response regulator activity"/>
    <property type="evidence" value="ECO:0007669"/>
    <property type="project" value="TreeGrafter"/>
</dbReference>
<dbReference type="Pfam" id="PF00072">
    <property type="entry name" value="Response_reg"/>
    <property type="match status" value="1"/>
</dbReference>
<dbReference type="SMART" id="SM00862">
    <property type="entry name" value="Trans_reg_C"/>
    <property type="match status" value="1"/>
</dbReference>
<organism evidence="12 13">
    <name type="scientific">Candidatus Avoscillospira stercoripullorum</name>
    <dbReference type="NCBI Taxonomy" id="2840709"/>
    <lineage>
        <taxon>Bacteria</taxon>
        <taxon>Bacillati</taxon>
        <taxon>Bacillota</taxon>
        <taxon>Clostridia</taxon>
        <taxon>Eubacteriales</taxon>
        <taxon>Oscillospiraceae</taxon>
        <taxon>Oscillospiraceae incertae sedis</taxon>
        <taxon>Candidatus Avoscillospira</taxon>
    </lineage>
</organism>
<dbReference type="FunFam" id="1.10.10.10:FF:000018">
    <property type="entry name" value="DNA-binding response regulator ResD"/>
    <property type="match status" value="1"/>
</dbReference>
<dbReference type="EMBL" id="DVGD01000141">
    <property type="protein sequence ID" value="HIR09660.1"/>
    <property type="molecule type" value="Genomic_DNA"/>
</dbReference>
<feature type="modified residue" description="4-aspartylphosphate" evidence="8">
    <location>
        <position position="50"/>
    </location>
</feature>
<dbReference type="PANTHER" id="PTHR48111">
    <property type="entry name" value="REGULATOR OF RPOS"/>
    <property type="match status" value="1"/>
</dbReference>
<evidence type="ECO:0000256" key="6">
    <source>
        <dbReference type="ARBA" id="ARBA00023163"/>
    </source>
</evidence>
<name>A0A9D1A8I6_9FIRM</name>
<keyword evidence="6" id="KW-0804">Transcription</keyword>
<dbReference type="InterPro" id="IPR039420">
    <property type="entry name" value="WalR-like"/>
</dbReference>
<feature type="DNA-binding region" description="OmpR/PhoB-type" evidence="9">
    <location>
        <begin position="126"/>
        <end position="222"/>
    </location>
</feature>
<evidence type="ECO:0000256" key="5">
    <source>
        <dbReference type="ARBA" id="ARBA00023125"/>
    </source>
</evidence>
<dbReference type="SUPFAM" id="SSF46894">
    <property type="entry name" value="C-terminal effector domain of the bipartite response regulators"/>
    <property type="match status" value="1"/>
</dbReference>
<dbReference type="SUPFAM" id="SSF52172">
    <property type="entry name" value="CheY-like"/>
    <property type="match status" value="1"/>
</dbReference>
<evidence type="ECO:0000256" key="2">
    <source>
        <dbReference type="ARBA" id="ARBA00022553"/>
    </source>
</evidence>
<evidence type="ECO:0000256" key="8">
    <source>
        <dbReference type="PROSITE-ProRule" id="PRU00169"/>
    </source>
</evidence>
<keyword evidence="3" id="KW-0902">Two-component regulatory system</keyword>
<dbReference type="PROSITE" id="PS50110">
    <property type="entry name" value="RESPONSE_REGULATORY"/>
    <property type="match status" value="1"/>
</dbReference>
<feature type="domain" description="OmpR/PhoB-type" evidence="11">
    <location>
        <begin position="126"/>
        <end position="222"/>
    </location>
</feature>
<accession>A0A9D1A8I6</accession>
<evidence type="ECO:0000313" key="13">
    <source>
        <dbReference type="Proteomes" id="UP000824258"/>
    </source>
</evidence>
<comment type="caution">
    <text evidence="12">The sequence shown here is derived from an EMBL/GenBank/DDBJ whole genome shotgun (WGS) entry which is preliminary data.</text>
</comment>
<dbReference type="GO" id="GO:0000976">
    <property type="term" value="F:transcription cis-regulatory region binding"/>
    <property type="evidence" value="ECO:0007669"/>
    <property type="project" value="TreeGrafter"/>
</dbReference>
<dbReference type="Gene3D" id="1.10.10.10">
    <property type="entry name" value="Winged helix-like DNA-binding domain superfamily/Winged helix DNA-binding domain"/>
    <property type="match status" value="1"/>
</dbReference>
<evidence type="ECO:0000259" key="11">
    <source>
        <dbReference type="PROSITE" id="PS51755"/>
    </source>
</evidence>
<dbReference type="AlphaFoldDB" id="A0A9D1A8I6"/>
<keyword evidence="4" id="KW-0805">Transcription regulation</keyword>
<dbReference type="InterPro" id="IPR001867">
    <property type="entry name" value="OmpR/PhoB-type_DNA-bd"/>
</dbReference>
<keyword evidence="5 9" id="KW-0238">DNA-binding</keyword>
<dbReference type="GO" id="GO:0006355">
    <property type="term" value="P:regulation of DNA-templated transcription"/>
    <property type="evidence" value="ECO:0007669"/>
    <property type="project" value="InterPro"/>
</dbReference>
<comment type="function">
    <text evidence="7">May play the central regulatory role in sporulation. It may be an element of the effector pathway responsible for the activation of sporulation genes in response to nutritional stress. Spo0A may act in concert with spo0H (a sigma factor) to control the expression of some genes that are critical to the sporulation process.</text>
</comment>
<dbReference type="Gene3D" id="3.40.50.2300">
    <property type="match status" value="1"/>
</dbReference>
<reference evidence="12" key="1">
    <citation type="submission" date="2020-10" db="EMBL/GenBank/DDBJ databases">
        <authorList>
            <person name="Gilroy R."/>
        </authorList>
    </citation>
    <scope>NUCLEOTIDE SEQUENCE</scope>
    <source>
        <strain evidence="12">ChiHjej9B8-7071</strain>
    </source>
</reference>
<evidence type="ECO:0000256" key="1">
    <source>
        <dbReference type="ARBA" id="ARBA00018672"/>
    </source>
</evidence>
<dbReference type="SMART" id="SM00448">
    <property type="entry name" value="REC"/>
    <property type="match status" value="1"/>
</dbReference>
<gene>
    <name evidence="12" type="ORF">IAA70_04575</name>
</gene>
<dbReference type="Gene3D" id="6.10.250.690">
    <property type="match status" value="1"/>
</dbReference>
<proteinExistence type="predicted"/>
<dbReference type="PANTHER" id="PTHR48111:SF1">
    <property type="entry name" value="TWO-COMPONENT RESPONSE REGULATOR ORR33"/>
    <property type="match status" value="1"/>
</dbReference>
<dbReference type="Pfam" id="PF00486">
    <property type="entry name" value="Trans_reg_C"/>
    <property type="match status" value="1"/>
</dbReference>
<keyword evidence="2 8" id="KW-0597">Phosphoprotein</keyword>
<dbReference type="InterPro" id="IPR036388">
    <property type="entry name" value="WH-like_DNA-bd_sf"/>
</dbReference>
<dbReference type="InterPro" id="IPR016032">
    <property type="entry name" value="Sig_transdc_resp-reg_C-effctor"/>
</dbReference>
<evidence type="ECO:0000256" key="4">
    <source>
        <dbReference type="ARBA" id="ARBA00023015"/>
    </source>
</evidence>